<proteinExistence type="predicted"/>
<dbReference type="RefSeq" id="WP_215616518.1">
    <property type="nucleotide sequence ID" value="NZ_JADOER010000001.1"/>
</dbReference>
<accession>A0ABS5XY65</accession>
<reference evidence="3 4" key="1">
    <citation type="journal article" date="2021" name="Mar. Drugs">
        <title>Genome Reduction and Secondary Metabolism of the Marine Sponge-Associated Cyanobacterium Leptothoe.</title>
        <authorList>
            <person name="Konstantinou D."/>
            <person name="Popin R.V."/>
            <person name="Fewer D.P."/>
            <person name="Sivonen K."/>
            <person name="Gkelis S."/>
        </authorList>
    </citation>
    <scope>NUCLEOTIDE SEQUENCE [LARGE SCALE GENOMIC DNA]</scope>
    <source>
        <strain evidence="3 4">TAU-MAC 1615</strain>
    </source>
</reference>
<dbReference type="PANTHER" id="PTHR33825">
    <property type="entry name" value="CHITINASE-LIKE PROTEIN"/>
    <property type="match status" value="1"/>
</dbReference>
<comment type="caution">
    <text evidence="3">The sequence shown here is derived from an EMBL/GenBank/DDBJ whole genome shotgun (WGS) entry which is preliminary data.</text>
</comment>
<sequence length="166" mass="18235">MTNPMFWLGLSLLLLALGLVVLVCVSIPALLGLARAARSAEKFFDTLDRELPRTLEAMRHTGTDIRELADDMTDGISSARNIVKQVDHSLSDVRHQASQAKRTTRSVAVGFRAAWRVLTKSPQKPANKKGRTKRRPPVKPQPPLENHSTDSSPNPPKTSAPPATRD</sequence>
<evidence type="ECO:0000313" key="4">
    <source>
        <dbReference type="Proteomes" id="UP001196661"/>
    </source>
</evidence>
<dbReference type="InterPro" id="IPR000727">
    <property type="entry name" value="T_SNARE_dom"/>
</dbReference>
<feature type="region of interest" description="Disordered" evidence="1">
    <location>
        <begin position="119"/>
        <end position="166"/>
    </location>
</feature>
<keyword evidence="4" id="KW-1185">Reference proteome</keyword>
<feature type="compositionally biased region" description="Basic residues" evidence="1">
    <location>
        <begin position="126"/>
        <end position="137"/>
    </location>
</feature>
<dbReference type="EMBL" id="JADOER010000001">
    <property type="protein sequence ID" value="MBT9310601.1"/>
    <property type="molecule type" value="Genomic_DNA"/>
</dbReference>
<dbReference type="InterPro" id="IPR009293">
    <property type="entry name" value="UPF0478"/>
</dbReference>
<evidence type="ECO:0000313" key="3">
    <source>
        <dbReference type="EMBL" id="MBT9310601.1"/>
    </source>
</evidence>
<dbReference type="Pfam" id="PF06103">
    <property type="entry name" value="DUF948"/>
    <property type="match status" value="1"/>
</dbReference>
<organism evidence="3 4">
    <name type="scientific">Leptothoe kymatousa TAU-MAC 1615</name>
    <dbReference type="NCBI Taxonomy" id="2364775"/>
    <lineage>
        <taxon>Bacteria</taxon>
        <taxon>Bacillati</taxon>
        <taxon>Cyanobacteriota</taxon>
        <taxon>Cyanophyceae</taxon>
        <taxon>Nodosilineales</taxon>
        <taxon>Cymatolegaceae</taxon>
        <taxon>Leptothoe</taxon>
        <taxon>Leptothoe kymatousa</taxon>
    </lineage>
</organism>
<dbReference type="PROSITE" id="PS50192">
    <property type="entry name" value="T_SNARE"/>
    <property type="match status" value="1"/>
</dbReference>
<dbReference type="PANTHER" id="PTHR33825:SF5">
    <property type="entry name" value="TRANSMEMBRANE PROTEIN"/>
    <property type="match status" value="1"/>
</dbReference>
<feature type="domain" description="T-SNARE coiled-coil homology" evidence="2">
    <location>
        <begin position="45"/>
        <end position="107"/>
    </location>
</feature>
<evidence type="ECO:0000256" key="1">
    <source>
        <dbReference type="SAM" id="MobiDB-lite"/>
    </source>
</evidence>
<gene>
    <name evidence="3" type="ORF">IXB28_00140</name>
</gene>
<dbReference type="Proteomes" id="UP001196661">
    <property type="component" value="Unassembled WGS sequence"/>
</dbReference>
<name>A0ABS5XY65_9CYAN</name>
<protein>
    <submittedName>
        <fullName evidence="3">DUF948 domain-containing protein</fullName>
    </submittedName>
</protein>
<evidence type="ECO:0000259" key="2">
    <source>
        <dbReference type="PROSITE" id="PS50192"/>
    </source>
</evidence>